<organism evidence="2 3">
    <name type="scientific">Pacificimonas pallii</name>
    <dbReference type="NCBI Taxonomy" id="2827236"/>
    <lineage>
        <taxon>Bacteria</taxon>
        <taxon>Pseudomonadati</taxon>
        <taxon>Pseudomonadota</taxon>
        <taxon>Alphaproteobacteria</taxon>
        <taxon>Sphingomonadales</taxon>
        <taxon>Sphingosinicellaceae</taxon>
        <taxon>Pacificimonas</taxon>
    </lineage>
</organism>
<evidence type="ECO:0000313" key="3">
    <source>
        <dbReference type="Proteomes" id="UP000722336"/>
    </source>
</evidence>
<dbReference type="GO" id="GO:0033958">
    <property type="term" value="F:DNA-deoxyinosine glycosylase activity"/>
    <property type="evidence" value="ECO:0007669"/>
    <property type="project" value="UniProtKB-EC"/>
</dbReference>
<dbReference type="NCBIfam" id="TIGR04274">
    <property type="entry name" value="hypoxanDNAglyco"/>
    <property type="match status" value="1"/>
</dbReference>
<comment type="caution">
    <text evidence="2">The sequence shown here is derived from an EMBL/GenBank/DDBJ whole genome shotgun (WGS) entry which is preliminary data.</text>
</comment>
<dbReference type="CDD" id="cd10032">
    <property type="entry name" value="UDG-F6_HDG"/>
    <property type="match status" value="1"/>
</dbReference>
<accession>A0ABS6SGK9</accession>
<dbReference type="SMART" id="SM00986">
    <property type="entry name" value="UDG"/>
    <property type="match status" value="1"/>
</dbReference>
<feature type="domain" description="Uracil-DNA glycosylase-like" evidence="1">
    <location>
        <begin position="9"/>
        <end position="156"/>
    </location>
</feature>
<evidence type="ECO:0000313" key="2">
    <source>
        <dbReference type="EMBL" id="MBV7257555.1"/>
    </source>
</evidence>
<dbReference type="Pfam" id="PF03167">
    <property type="entry name" value="UDG"/>
    <property type="match status" value="1"/>
</dbReference>
<protein>
    <submittedName>
        <fullName evidence="2">DNA-deoxyinosine glycosylase</fullName>
        <ecNumber evidence="2">3.2.2.15</ecNumber>
    </submittedName>
</protein>
<name>A0ABS6SGK9_9SPHN</name>
<reference evidence="2 3" key="1">
    <citation type="submission" date="2021-04" db="EMBL/GenBank/DDBJ databases">
        <authorList>
            <person name="Pira H."/>
            <person name="Risdian C."/>
            <person name="Wink J."/>
        </authorList>
    </citation>
    <scope>NUCLEOTIDE SEQUENCE [LARGE SCALE GENOMIC DNA]</scope>
    <source>
        <strain evidence="2 3">WHA3</strain>
    </source>
</reference>
<gene>
    <name evidence="2" type="ORF">KCG44_12245</name>
</gene>
<dbReference type="Proteomes" id="UP000722336">
    <property type="component" value="Unassembled WGS sequence"/>
</dbReference>
<dbReference type="RefSeq" id="WP_218446594.1">
    <property type="nucleotide sequence ID" value="NZ_JAGSPA010000004.1"/>
</dbReference>
<dbReference type="SMART" id="SM00987">
    <property type="entry name" value="UreE_C"/>
    <property type="match status" value="1"/>
</dbReference>
<proteinExistence type="predicted"/>
<keyword evidence="2" id="KW-0378">Hydrolase</keyword>
<dbReference type="InterPro" id="IPR026353">
    <property type="entry name" value="Hypoxan-DNA_Glyclase"/>
</dbReference>
<keyword evidence="2" id="KW-0326">Glycosidase</keyword>
<dbReference type="EMBL" id="JAGSPA010000004">
    <property type="protein sequence ID" value="MBV7257555.1"/>
    <property type="molecule type" value="Genomic_DNA"/>
</dbReference>
<dbReference type="InterPro" id="IPR005122">
    <property type="entry name" value="Uracil-DNA_glycosylase-like"/>
</dbReference>
<evidence type="ECO:0000259" key="1">
    <source>
        <dbReference type="SMART" id="SM00986"/>
    </source>
</evidence>
<dbReference type="EC" id="3.2.2.15" evidence="2"/>
<keyword evidence="3" id="KW-1185">Reference proteome</keyword>
<sequence length="164" mass="18018">MDVVHRSFPPIANADIRVLILGSMPGARSLELGQYYAHPRNQLWRIMAAITGRDMVTLSYDERCAALLDHGIGLWDVFQSCTRNGSLDTAIRNARPNDLMAFVSAHQHLRIIGFNGGKAAKSGRAVLPETTARIIDLPSSSPAYTLPLAAKIDSWLPIRDALVR</sequence>